<keyword evidence="4" id="KW-1185">Reference proteome</keyword>
<dbReference type="GO" id="GO:0051382">
    <property type="term" value="P:kinetochore assembly"/>
    <property type="evidence" value="ECO:0007669"/>
    <property type="project" value="TreeGrafter"/>
</dbReference>
<sequence>MDSRFADLRRRDSSVSMLRVKQSRRRSQCQKENRERMVNTRRQLDNLPEADVSSLDVSMVTTNMPTVQKKTQIKATSANTAALDRLKRLQNWKEQKELKKEKEKREKESKGVFKTGLYQPKDTFSFAPLPAVPSAASRPRESKVNVAPPQSSRVTRSMKQSQQEPQRPLATQHQNTRANKVQPARSRAAATKSRAGCPAASGPGGRALSTRSASRPPVTKAQAEVKDNPKARDGRTTRNRAVVNPLPPSSGEGRNCKAVSTAVQCDDHKEQEKAVCPPHPTPGREDRATAVSPAPEEAAPAAVPAAGPAAPSFAPDGFIFQAPAGLSAFKFEPLTPRSADAFFTPSPSFSSPPAPVFSDEPPAEPGEPSAPEPPGRSPLLSASTSASPHDSKHDVPYFRSAMSNETDRLTELCVRWGSRVEDETIPEESECKPEVAQTRVVSRTVFTQRRCDSVTVRDRMRTAVGQARLLIKERFNQFRGLVDDCELSRGEKVTTCTDLQGFWDMVYFQVEDVNRKFDALREAEGRGWLEELKPPPRQRRAVKKTSAIPAKPPGSKAAAKSRLAAVKAAMKARQQAEKAEYTGGAAGRQEPPEGLSQLESPARPPTRQSSRLSVAALPQTVLPQAHPSPRRVTRQSLALTQTPVPAPPAQPVHSAQKHLDCKSQKQNASLCFSPVKEVPSDEPQNQTSPSQRSEQETASEDPSTLSVDNKPCDVISARLSPSSCQTSSAVQPLARSPSDQVPMETQPPSSPTPDASVIEEIPGLDFERYFQPSQRCSMSPGDTVAIEMSSSMGADVEMESPKGEPAHLEPALSAVSSVFSPQSPQVQTAQSALLLFTPDLKDRIRPSTCPSDLMVFTPPNI</sequence>
<dbReference type="AlphaFoldDB" id="A0A315UPI4"/>
<feature type="compositionally biased region" description="Polar residues" evidence="2">
    <location>
        <begin position="148"/>
        <end position="179"/>
    </location>
</feature>
<feature type="compositionally biased region" description="Basic and acidic residues" evidence="2">
    <location>
        <begin position="94"/>
        <end position="111"/>
    </location>
</feature>
<dbReference type="Proteomes" id="UP000250572">
    <property type="component" value="Unassembled WGS sequence"/>
</dbReference>
<dbReference type="GO" id="GO:0005634">
    <property type="term" value="C:nucleus"/>
    <property type="evidence" value="ECO:0007669"/>
    <property type="project" value="TreeGrafter"/>
</dbReference>
<dbReference type="GO" id="GO:0007052">
    <property type="term" value="P:mitotic spindle organization"/>
    <property type="evidence" value="ECO:0007669"/>
    <property type="project" value="TreeGrafter"/>
</dbReference>
<dbReference type="GO" id="GO:0051642">
    <property type="term" value="P:centrosome localization"/>
    <property type="evidence" value="ECO:0007669"/>
    <property type="project" value="TreeGrafter"/>
</dbReference>
<protein>
    <recommendedName>
        <fullName evidence="5">Disks large-associated protein 5</fullName>
    </recommendedName>
</protein>
<dbReference type="GO" id="GO:0031616">
    <property type="term" value="C:spindle pole centrosome"/>
    <property type="evidence" value="ECO:0007669"/>
    <property type="project" value="TreeGrafter"/>
</dbReference>
<evidence type="ECO:0008006" key="5">
    <source>
        <dbReference type="Google" id="ProtNLM"/>
    </source>
</evidence>
<dbReference type="Pfam" id="PF03359">
    <property type="entry name" value="GKAP"/>
    <property type="match status" value="1"/>
</dbReference>
<proteinExistence type="inferred from homology"/>
<feature type="compositionally biased region" description="Basic and acidic residues" evidence="2">
    <location>
        <begin position="223"/>
        <end position="236"/>
    </location>
</feature>
<comment type="similarity">
    <text evidence="1">Belongs to the SAPAP family.</text>
</comment>
<dbReference type="InterPro" id="IPR005026">
    <property type="entry name" value="SAPAP"/>
</dbReference>
<feature type="region of interest" description="Disordered" evidence="2">
    <location>
        <begin position="530"/>
        <end position="755"/>
    </location>
</feature>
<feature type="compositionally biased region" description="Basic and acidic residues" evidence="2">
    <location>
        <begin position="1"/>
        <end position="13"/>
    </location>
</feature>
<comment type="caution">
    <text evidence="3">The sequence shown here is derived from an EMBL/GenBank/DDBJ whole genome shotgun (WGS) entry which is preliminary data.</text>
</comment>
<dbReference type="PANTHER" id="PTHR12353">
    <property type="entry name" value="DISKS LARGE-ASSOCIATED PROTEIN DAP SAP90/PSD-95-ASSOCIATED PROTEIN"/>
    <property type="match status" value="1"/>
</dbReference>
<feature type="region of interest" description="Disordered" evidence="2">
    <location>
        <begin position="1"/>
        <end position="50"/>
    </location>
</feature>
<feature type="compositionally biased region" description="Polar residues" evidence="2">
    <location>
        <begin position="719"/>
        <end position="730"/>
    </location>
</feature>
<dbReference type="PANTHER" id="PTHR12353:SF1">
    <property type="entry name" value="DISKS LARGE-ASSOCIATED PROTEIN 5"/>
    <property type="match status" value="1"/>
</dbReference>
<dbReference type="GO" id="GO:0005737">
    <property type="term" value="C:cytoplasm"/>
    <property type="evidence" value="ECO:0007669"/>
    <property type="project" value="TreeGrafter"/>
</dbReference>
<feature type="compositionally biased region" description="Pro residues" evidence="2">
    <location>
        <begin position="363"/>
        <end position="376"/>
    </location>
</feature>
<dbReference type="GO" id="GO:0007346">
    <property type="term" value="P:regulation of mitotic cell cycle"/>
    <property type="evidence" value="ECO:0007669"/>
    <property type="project" value="TreeGrafter"/>
</dbReference>
<feature type="compositionally biased region" description="Low complexity" evidence="2">
    <location>
        <begin position="546"/>
        <end position="569"/>
    </location>
</feature>
<evidence type="ECO:0000256" key="2">
    <source>
        <dbReference type="SAM" id="MobiDB-lite"/>
    </source>
</evidence>
<feature type="region of interest" description="Disordered" evidence="2">
    <location>
        <begin position="94"/>
        <end position="308"/>
    </location>
</feature>
<feature type="region of interest" description="Disordered" evidence="2">
    <location>
        <begin position="342"/>
        <end position="399"/>
    </location>
</feature>
<feature type="compositionally biased region" description="Polar residues" evidence="2">
    <location>
        <begin position="682"/>
        <end position="692"/>
    </location>
</feature>
<feature type="compositionally biased region" description="Basic and acidic residues" evidence="2">
    <location>
        <begin position="29"/>
        <end position="44"/>
    </location>
</feature>
<name>A0A315UPI4_GAMAF</name>
<organism evidence="3 4">
    <name type="scientific">Gambusia affinis</name>
    <name type="common">Western mosquitofish</name>
    <name type="synonym">Heterandria affinis</name>
    <dbReference type="NCBI Taxonomy" id="33528"/>
    <lineage>
        <taxon>Eukaryota</taxon>
        <taxon>Metazoa</taxon>
        <taxon>Chordata</taxon>
        <taxon>Craniata</taxon>
        <taxon>Vertebrata</taxon>
        <taxon>Euteleostomi</taxon>
        <taxon>Actinopterygii</taxon>
        <taxon>Neopterygii</taxon>
        <taxon>Teleostei</taxon>
        <taxon>Neoteleostei</taxon>
        <taxon>Acanthomorphata</taxon>
        <taxon>Ovalentaria</taxon>
        <taxon>Atherinomorphae</taxon>
        <taxon>Cyprinodontiformes</taxon>
        <taxon>Poeciliidae</taxon>
        <taxon>Poeciliinae</taxon>
        <taxon>Gambusia</taxon>
    </lineage>
</organism>
<feature type="compositionally biased region" description="Low complexity" evidence="2">
    <location>
        <begin position="377"/>
        <end position="388"/>
    </location>
</feature>
<reference evidence="3 4" key="1">
    <citation type="journal article" date="2018" name="G3 (Bethesda)">
        <title>A High-Quality Reference Genome for the Invasive Mosquitofish Gambusia affinis Using a Chicago Library.</title>
        <authorList>
            <person name="Hoffberg S.L."/>
            <person name="Troendle N.J."/>
            <person name="Glenn T.C."/>
            <person name="Mahmud O."/>
            <person name="Louha S."/>
            <person name="Chalopin D."/>
            <person name="Bennetzen J.L."/>
            <person name="Mauricio R."/>
        </authorList>
    </citation>
    <scope>NUCLEOTIDE SEQUENCE [LARGE SCALE GENOMIC DNA]</scope>
    <source>
        <strain evidence="3">NE01/NJP1002.9</strain>
        <tissue evidence="3">Muscle</tissue>
    </source>
</reference>
<evidence type="ECO:0000313" key="3">
    <source>
        <dbReference type="EMBL" id="PWA14109.1"/>
    </source>
</evidence>
<dbReference type="GO" id="GO:0007059">
    <property type="term" value="P:chromosome segregation"/>
    <property type="evidence" value="ECO:0007669"/>
    <property type="project" value="TreeGrafter"/>
</dbReference>
<dbReference type="GO" id="GO:0023052">
    <property type="term" value="P:signaling"/>
    <property type="evidence" value="ECO:0007669"/>
    <property type="project" value="InterPro"/>
</dbReference>
<evidence type="ECO:0000256" key="1">
    <source>
        <dbReference type="ARBA" id="ARBA00008839"/>
    </source>
</evidence>
<accession>A0A315UPI4</accession>
<feature type="compositionally biased region" description="Low complexity" evidence="2">
    <location>
        <begin position="289"/>
        <end position="308"/>
    </location>
</feature>
<dbReference type="GO" id="GO:0008017">
    <property type="term" value="F:microtubule binding"/>
    <property type="evidence" value="ECO:0007669"/>
    <property type="project" value="TreeGrafter"/>
</dbReference>
<feature type="compositionally biased region" description="Low complexity" evidence="2">
    <location>
        <begin position="184"/>
        <end position="195"/>
    </location>
</feature>
<evidence type="ECO:0000313" key="4">
    <source>
        <dbReference type="Proteomes" id="UP000250572"/>
    </source>
</evidence>
<dbReference type="EMBL" id="NHOQ01002872">
    <property type="protein sequence ID" value="PWA14109.1"/>
    <property type="molecule type" value="Genomic_DNA"/>
</dbReference>
<dbReference type="STRING" id="33528.ENSGAFP00000016114"/>
<gene>
    <name evidence="3" type="ORF">CCH79_00016743</name>
</gene>